<dbReference type="GO" id="GO:0005436">
    <property type="term" value="F:sodium:phosphate symporter activity"/>
    <property type="evidence" value="ECO:0007669"/>
    <property type="project" value="InterPro"/>
</dbReference>
<dbReference type="AlphaFoldDB" id="A0A5B7X1W4"/>
<dbReference type="Proteomes" id="UP000309016">
    <property type="component" value="Chromosome"/>
</dbReference>
<gene>
    <name evidence="7" type="ORF">FHG64_08265</name>
</gene>
<dbReference type="KEGG" id="afla:FHG64_08265"/>
<protein>
    <submittedName>
        <fullName evidence="7">Na/Pi cotransporter family protein</fullName>
    </submittedName>
</protein>
<feature type="transmembrane region" description="Helical" evidence="6">
    <location>
        <begin position="178"/>
        <end position="205"/>
    </location>
</feature>
<keyword evidence="5 6" id="KW-0472">Membrane</keyword>
<dbReference type="GO" id="GO:0044341">
    <property type="term" value="P:sodium-dependent phosphate transport"/>
    <property type="evidence" value="ECO:0007669"/>
    <property type="project" value="InterPro"/>
</dbReference>
<feature type="transmembrane region" description="Helical" evidence="6">
    <location>
        <begin position="6"/>
        <end position="25"/>
    </location>
</feature>
<feature type="transmembrane region" description="Helical" evidence="6">
    <location>
        <begin position="52"/>
        <end position="75"/>
    </location>
</feature>
<comment type="subcellular location">
    <subcellularLocation>
        <location evidence="1">Cell membrane</location>
        <topology evidence="1">Multi-pass membrane protein</topology>
    </subcellularLocation>
</comment>
<accession>A0A5B7X1W4</accession>
<evidence type="ECO:0000256" key="6">
    <source>
        <dbReference type="SAM" id="Phobius"/>
    </source>
</evidence>
<feature type="transmembrane region" description="Helical" evidence="6">
    <location>
        <begin position="217"/>
        <end position="238"/>
    </location>
</feature>
<evidence type="ECO:0000256" key="1">
    <source>
        <dbReference type="ARBA" id="ARBA00004651"/>
    </source>
</evidence>
<dbReference type="NCBIfam" id="NF037997">
    <property type="entry name" value="Na_Pi_symport"/>
    <property type="match status" value="1"/>
</dbReference>
<keyword evidence="8" id="KW-1185">Reference proteome</keyword>
<feature type="transmembrane region" description="Helical" evidence="6">
    <location>
        <begin position="250"/>
        <end position="275"/>
    </location>
</feature>
<feature type="transmembrane region" description="Helical" evidence="6">
    <location>
        <begin position="281"/>
        <end position="303"/>
    </location>
</feature>
<dbReference type="EMBL" id="CP040812">
    <property type="protein sequence ID" value="QCY69387.1"/>
    <property type="molecule type" value="Genomic_DNA"/>
</dbReference>
<evidence type="ECO:0000256" key="4">
    <source>
        <dbReference type="ARBA" id="ARBA00022989"/>
    </source>
</evidence>
<dbReference type="Pfam" id="PF02690">
    <property type="entry name" value="Na_Pi_cotrans"/>
    <property type="match status" value="2"/>
</dbReference>
<feature type="transmembrane region" description="Helical" evidence="6">
    <location>
        <begin position="113"/>
        <end position="130"/>
    </location>
</feature>
<evidence type="ECO:0000256" key="2">
    <source>
        <dbReference type="ARBA" id="ARBA00022475"/>
    </source>
</evidence>
<dbReference type="PANTHER" id="PTHR10010">
    <property type="entry name" value="SOLUTE CARRIER FAMILY 34 SODIUM PHOSPHATE , MEMBER 2-RELATED"/>
    <property type="match status" value="1"/>
</dbReference>
<dbReference type="GO" id="GO:0005886">
    <property type="term" value="C:plasma membrane"/>
    <property type="evidence" value="ECO:0007669"/>
    <property type="project" value="UniProtKB-SubCell"/>
</dbReference>
<evidence type="ECO:0000256" key="5">
    <source>
        <dbReference type="ARBA" id="ARBA00023136"/>
    </source>
</evidence>
<dbReference type="RefSeq" id="WP_139065955.1">
    <property type="nucleotide sequence ID" value="NZ_CP040812.1"/>
</dbReference>
<keyword evidence="3 6" id="KW-0812">Transmembrane</keyword>
<name>A0A5B7X1W4_9FLAO</name>
<reference evidence="7 8" key="1">
    <citation type="submission" date="2019-06" db="EMBL/GenBank/DDBJ databases">
        <title>Complete genome sequence of Antarcticibacterium flavum KCTC 52984T from an Antarctic marine sediment.</title>
        <authorList>
            <person name="Lee Y.M."/>
            <person name="Shin S.C."/>
        </authorList>
    </citation>
    <scope>NUCLEOTIDE SEQUENCE [LARGE SCALE GENOMIC DNA]</scope>
    <source>
        <strain evidence="7 8">KCTC 52984</strain>
    </source>
</reference>
<organism evidence="7 8">
    <name type="scientific">Antarcticibacterium flavum</name>
    <dbReference type="NCBI Taxonomy" id="2058175"/>
    <lineage>
        <taxon>Bacteria</taxon>
        <taxon>Pseudomonadati</taxon>
        <taxon>Bacteroidota</taxon>
        <taxon>Flavobacteriia</taxon>
        <taxon>Flavobacteriales</taxon>
        <taxon>Flavobacteriaceae</taxon>
        <taxon>Antarcticibacterium</taxon>
    </lineage>
</organism>
<sequence>MENTGFDFWMFIAGLGIFLFGMRHLEDSIKALAGKSFKNLLQRFTKRSWKGILTGTAVTAILQSSTMVTLLALAFLGGGMIGLKNAVSIVLGANLGTTFTAWIVATFGFKLDIADFSFPFLAVGILSYLFLDTRPILRNLGGLLVGFGLLFLGLDYMKVAIETVAGQIDLATFSGYGLWAFVLIGVIITALIQSSSAMIVIILSALNADLIDIYQSVAMVIGANIGTTTTLIFISIGGTADTKRLMMAHVIFNVVTGTLMFFFIKPLVYVTYYIFGVEDPLMELVLLNTVLNATGILLFYPFLGFFGRFLKRRFVSATPEGETLYVKNISPKVADVALQALDKEIAEVYRITAEYIKQNFGINERDRNKESRWKKIFASASGLSKKYEKIKRIEDELTTYYAELHKENLTPHEAGQLTAIMMGLRSLIYSAKDIKDVTHNILYMLEAEDPLATKILDNLREVVYHRLEEIQQVLELEEVGEHPPSWVQENEQVYNELISELYNNIKGHSRKGVPISTITNVIKQGISSLDNLCSAIIYWKFRKVTTLDEETLPGVEEKVE</sequence>
<keyword evidence="2" id="KW-1003">Cell membrane</keyword>
<evidence type="ECO:0000313" key="7">
    <source>
        <dbReference type="EMBL" id="QCY69387.1"/>
    </source>
</evidence>
<dbReference type="InterPro" id="IPR003841">
    <property type="entry name" value="Na/Pi_transpt"/>
</dbReference>
<evidence type="ECO:0000313" key="8">
    <source>
        <dbReference type="Proteomes" id="UP000309016"/>
    </source>
</evidence>
<keyword evidence="4 6" id="KW-1133">Transmembrane helix</keyword>
<evidence type="ECO:0000256" key="3">
    <source>
        <dbReference type="ARBA" id="ARBA00022692"/>
    </source>
</evidence>
<feature type="transmembrane region" description="Helical" evidence="6">
    <location>
        <begin position="87"/>
        <end position="106"/>
    </location>
</feature>
<dbReference type="OrthoDB" id="9763003at2"/>
<proteinExistence type="predicted"/>
<dbReference type="PANTHER" id="PTHR10010:SF46">
    <property type="entry name" value="SODIUM-DEPENDENT PHOSPHATE TRANSPORT PROTEIN 2B"/>
    <property type="match status" value="1"/>
</dbReference>
<feature type="transmembrane region" description="Helical" evidence="6">
    <location>
        <begin position="136"/>
        <end position="157"/>
    </location>
</feature>